<sequence length="45" mass="4918">MVAFEKQAGYDDRERYRAYPQEAKQVPEVCVTSLAGAPGANQSSV</sequence>
<protein>
    <submittedName>
        <fullName evidence="1">Uncharacterized protein</fullName>
    </submittedName>
</protein>
<dbReference type="EMBL" id="VSSQ01072047">
    <property type="protein sequence ID" value="MPN23511.1"/>
    <property type="molecule type" value="Genomic_DNA"/>
</dbReference>
<name>A0A645G9C5_9ZZZZ</name>
<organism evidence="1">
    <name type="scientific">bioreactor metagenome</name>
    <dbReference type="NCBI Taxonomy" id="1076179"/>
    <lineage>
        <taxon>unclassified sequences</taxon>
        <taxon>metagenomes</taxon>
        <taxon>ecological metagenomes</taxon>
    </lineage>
</organism>
<reference evidence="1" key="1">
    <citation type="submission" date="2019-08" db="EMBL/GenBank/DDBJ databases">
        <authorList>
            <person name="Kucharzyk K."/>
            <person name="Murdoch R.W."/>
            <person name="Higgins S."/>
            <person name="Loffler F."/>
        </authorList>
    </citation>
    <scope>NUCLEOTIDE SEQUENCE</scope>
</reference>
<evidence type="ECO:0000313" key="1">
    <source>
        <dbReference type="EMBL" id="MPN23511.1"/>
    </source>
</evidence>
<gene>
    <name evidence="1" type="ORF">SDC9_170899</name>
</gene>
<comment type="caution">
    <text evidence="1">The sequence shown here is derived from an EMBL/GenBank/DDBJ whole genome shotgun (WGS) entry which is preliminary data.</text>
</comment>
<dbReference type="AlphaFoldDB" id="A0A645G9C5"/>
<proteinExistence type="predicted"/>
<accession>A0A645G9C5</accession>